<evidence type="ECO:0000313" key="1">
    <source>
        <dbReference type="EMBL" id="TCP40179.1"/>
    </source>
</evidence>
<sequence>MTALGDPPVAFHFSVTFLGDDPAVPDMAFQEVSGLDSGFDTETVVEGGENRFVHQLPKPAKHDPLRLRRALTTQASGLVRWCKATLETDLAQPIKPKDLVVSLLDQNGAPVASWSVGRAYPVKWSMGGFDAMKNELAVETVELAYATLKRTL</sequence>
<dbReference type="PANTHER" id="PTHR38009:SF1">
    <property type="entry name" value="CONSERVED HYPOTHETICAL PHAGE TAIL PROTEIN"/>
    <property type="match status" value="1"/>
</dbReference>
<dbReference type="NCBIfam" id="TIGR02241">
    <property type="entry name" value="conserved hypothetical phage tail region protein"/>
    <property type="match status" value="1"/>
</dbReference>
<dbReference type="RefSeq" id="WP_132463048.1">
    <property type="nucleotide sequence ID" value="NZ_SLXP01000008.1"/>
</dbReference>
<proteinExistence type="predicted"/>
<dbReference type="Proteomes" id="UP000294835">
    <property type="component" value="Unassembled WGS sequence"/>
</dbReference>
<dbReference type="Pfam" id="PF06841">
    <property type="entry name" value="Phage_T4_gp19"/>
    <property type="match status" value="1"/>
</dbReference>
<dbReference type="InterPro" id="IPR011747">
    <property type="entry name" value="CHP02241"/>
</dbReference>
<dbReference type="PANTHER" id="PTHR38009">
    <property type="entry name" value="CONSERVED HYPOTHETICAL PHAGE TAIL PROTEIN"/>
    <property type="match status" value="1"/>
</dbReference>
<organism evidence="1 2">
    <name type="scientific">Rhodovulum marinum</name>
    <dbReference type="NCBI Taxonomy" id="320662"/>
    <lineage>
        <taxon>Bacteria</taxon>
        <taxon>Pseudomonadati</taxon>
        <taxon>Pseudomonadota</taxon>
        <taxon>Alphaproteobacteria</taxon>
        <taxon>Rhodobacterales</taxon>
        <taxon>Paracoccaceae</taxon>
        <taxon>Rhodovulum</taxon>
    </lineage>
</organism>
<comment type="caution">
    <text evidence="1">The sequence shown here is derived from an EMBL/GenBank/DDBJ whole genome shotgun (WGS) entry which is preliminary data.</text>
</comment>
<keyword evidence="2" id="KW-1185">Reference proteome</keyword>
<dbReference type="InterPro" id="IPR010667">
    <property type="entry name" value="Phage_T4_Gp19"/>
</dbReference>
<dbReference type="OrthoDB" id="9799891at2"/>
<protein>
    <submittedName>
        <fullName evidence="1">Phage tail-like protein</fullName>
    </submittedName>
</protein>
<dbReference type="EMBL" id="SLXP01000008">
    <property type="protein sequence ID" value="TCP40179.1"/>
    <property type="molecule type" value="Genomic_DNA"/>
</dbReference>
<evidence type="ECO:0000313" key="2">
    <source>
        <dbReference type="Proteomes" id="UP000294835"/>
    </source>
</evidence>
<dbReference type="AlphaFoldDB" id="A0A4R2PW42"/>
<gene>
    <name evidence="1" type="ORF">EV662_10853</name>
</gene>
<accession>A0A4R2PW42</accession>
<name>A0A4R2PW42_9RHOB</name>
<dbReference type="GO" id="GO:0005198">
    <property type="term" value="F:structural molecule activity"/>
    <property type="evidence" value="ECO:0007669"/>
    <property type="project" value="InterPro"/>
</dbReference>
<reference evidence="1 2" key="1">
    <citation type="submission" date="2019-03" db="EMBL/GenBank/DDBJ databases">
        <title>Genomic Encyclopedia of Type Strains, Phase IV (KMG-IV): sequencing the most valuable type-strain genomes for metagenomic binning, comparative biology and taxonomic classification.</title>
        <authorList>
            <person name="Goeker M."/>
        </authorList>
    </citation>
    <scope>NUCLEOTIDE SEQUENCE [LARGE SCALE GENOMIC DNA]</scope>
    <source>
        <strain evidence="1 2">DSM 18063</strain>
    </source>
</reference>